<evidence type="ECO:0000256" key="5">
    <source>
        <dbReference type="ARBA" id="ARBA00022692"/>
    </source>
</evidence>
<dbReference type="RefSeq" id="WP_111146893.1">
    <property type="nucleotide sequence ID" value="NZ_QKRB01000044.1"/>
</dbReference>
<dbReference type="CDD" id="cd18773">
    <property type="entry name" value="PDC1_HK_sensor"/>
    <property type="match status" value="1"/>
</dbReference>
<name>A0A2W1LL91_9BACL</name>
<feature type="domain" description="HAMP" evidence="10">
    <location>
        <begin position="338"/>
        <end position="390"/>
    </location>
</feature>
<keyword evidence="6 11" id="KW-0418">Kinase</keyword>
<dbReference type="Gene3D" id="6.10.340.10">
    <property type="match status" value="1"/>
</dbReference>
<dbReference type="AlphaFoldDB" id="A0A2W1LL91"/>
<protein>
    <submittedName>
        <fullName evidence="11">Sensor histidine kinase</fullName>
    </submittedName>
</protein>
<organism evidence="11 12">
    <name type="scientific">Paenibacillus sambharensis</name>
    <dbReference type="NCBI Taxonomy" id="1803190"/>
    <lineage>
        <taxon>Bacteria</taxon>
        <taxon>Bacillati</taxon>
        <taxon>Bacillota</taxon>
        <taxon>Bacilli</taxon>
        <taxon>Bacillales</taxon>
        <taxon>Paenibacillaceae</taxon>
        <taxon>Paenibacillus</taxon>
    </lineage>
</organism>
<evidence type="ECO:0000256" key="1">
    <source>
        <dbReference type="ARBA" id="ARBA00004651"/>
    </source>
</evidence>
<keyword evidence="8 9" id="KW-0472">Membrane</keyword>
<dbReference type="InterPro" id="IPR036890">
    <property type="entry name" value="HATPase_C_sf"/>
</dbReference>
<keyword evidence="7 9" id="KW-1133">Transmembrane helix</keyword>
<proteinExistence type="predicted"/>
<evidence type="ECO:0000256" key="9">
    <source>
        <dbReference type="SAM" id="Phobius"/>
    </source>
</evidence>
<evidence type="ECO:0000256" key="8">
    <source>
        <dbReference type="ARBA" id="ARBA00023136"/>
    </source>
</evidence>
<dbReference type="Proteomes" id="UP000249522">
    <property type="component" value="Unassembled WGS sequence"/>
</dbReference>
<gene>
    <name evidence="11" type="ORF">DNH61_11955</name>
</gene>
<dbReference type="Pfam" id="PF06580">
    <property type="entry name" value="His_kinase"/>
    <property type="match status" value="1"/>
</dbReference>
<dbReference type="InterPro" id="IPR033479">
    <property type="entry name" value="dCache_1"/>
</dbReference>
<comment type="caution">
    <text evidence="11">The sequence shown here is derived from an EMBL/GenBank/DDBJ whole genome shotgun (WGS) entry which is preliminary data.</text>
</comment>
<dbReference type="Pfam" id="PF02743">
    <property type="entry name" value="dCache_1"/>
    <property type="match status" value="1"/>
</dbReference>
<evidence type="ECO:0000256" key="6">
    <source>
        <dbReference type="ARBA" id="ARBA00022777"/>
    </source>
</evidence>
<dbReference type="PANTHER" id="PTHR34220:SF7">
    <property type="entry name" value="SENSOR HISTIDINE KINASE YPDA"/>
    <property type="match status" value="1"/>
</dbReference>
<evidence type="ECO:0000313" key="12">
    <source>
        <dbReference type="Proteomes" id="UP000249522"/>
    </source>
</evidence>
<evidence type="ECO:0000256" key="4">
    <source>
        <dbReference type="ARBA" id="ARBA00022679"/>
    </source>
</evidence>
<keyword evidence="3" id="KW-0597">Phosphoprotein</keyword>
<dbReference type="GO" id="GO:0005886">
    <property type="term" value="C:plasma membrane"/>
    <property type="evidence" value="ECO:0007669"/>
    <property type="project" value="UniProtKB-SubCell"/>
</dbReference>
<evidence type="ECO:0000256" key="2">
    <source>
        <dbReference type="ARBA" id="ARBA00022475"/>
    </source>
</evidence>
<reference evidence="11 12" key="1">
    <citation type="submission" date="2018-06" db="EMBL/GenBank/DDBJ databases">
        <title>Paenibacillus imtechensis sp. nov.</title>
        <authorList>
            <person name="Pinnaka A.K."/>
            <person name="Singh H."/>
            <person name="Kaur M."/>
        </authorList>
    </citation>
    <scope>NUCLEOTIDE SEQUENCE [LARGE SCALE GENOMIC DNA]</scope>
    <source>
        <strain evidence="11 12">SMB1</strain>
    </source>
</reference>
<dbReference type="InterPro" id="IPR050640">
    <property type="entry name" value="Bact_2-comp_sensor_kinase"/>
</dbReference>
<dbReference type="Pfam" id="PF02518">
    <property type="entry name" value="HATPase_c"/>
    <property type="match status" value="1"/>
</dbReference>
<sequence>MKFLSMTSIHSFIRSKPRKLAFKIPFAYFVIILLTVALSYMVLYQISASSAQKKINEASLQTVTSIQTNVNLMIENVNNYSKMIFSDYNLQNLLRQGDVYANLQTQSKVTAYLHNLMQAVPIIDSVYIFDNSGHRFSVGTQELPAFIEANVEDAPWYEQVVDKKGMYLLRLHGSGTFAGGETDESFVSFIRLIRDLDDTSQLGVLVMNIKKDAFVQAYSNLMNEASLQIAILDEHNQMIAANSTEDPSGADFEQILSANLDKMEQQFQESSSGSLTLHSGSGKYTVSYLLNEHNGWKVMSLTPYNAMDSINKSFVFLALMLLIVNGAVFFVSSFIISRSIINPIHKLLRAMNKAPSGHFMKVNAELNSYEFDQLFNGYNHMIERMDQLLKRIIEEQNTLRKAELNTLQAQIKPHFLYNTLDSVTSLALSGLNDQVCELIEALGSYYRLSVSKGRDVITVGEEMEIVRNYLKILKVRYQDVFEVQFDIEEGCSNFPIPKLVLQPLVENSIYHGIRPKGTKGNIRIGARRAEGAVVLTIADDGAGMSAEVIEQVMDPERKGEIKSFGLWGTMERLRIFYGDKDCVYIDSEPGKGTIITLIIPNGVDTVWKN</sequence>
<dbReference type="Gene3D" id="3.30.565.10">
    <property type="entry name" value="Histidine kinase-like ATPase, C-terminal domain"/>
    <property type="match status" value="1"/>
</dbReference>
<comment type="subcellular location">
    <subcellularLocation>
        <location evidence="1">Cell membrane</location>
        <topology evidence="1">Multi-pass membrane protein</topology>
    </subcellularLocation>
</comment>
<evidence type="ECO:0000256" key="3">
    <source>
        <dbReference type="ARBA" id="ARBA00022553"/>
    </source>
</evidence>
<dbReference type="EMBL" id="QKRB01000044">
    <property type="protein sequence ID" value="PZD95264.1"/>
    <property type="molecule type" value="Genomic_DNA"/>
</dbReference>
<keyword evidence="5 9" id="KW-0812">Transmembrane</keyword>
<evidence type="ECO:0000256" key="7">
    <source>
        <dbReference type="ARBA" id="ARBA00022989"/>
    </source>
</evidence>
<dbReference type="InterPro" id="IPR003660">
    <property type="entry name" value="HAMP_dom"/>
</dbReference>
<evidence type="ECO:0000259" key="10">
    <source>
        <dbReference type="PROSITE" id="PS50885"/>
    </source>
</evidence>
<accession>A0A2W1LL91</accession>
<dbReference type="Gene3D" id="3.30.450.20">
    <property type="entry name" value="PAS domain"/>
    <property type="match status" value="1"/>
</dbReference>
<dbReference type="InterPro" id="IPR003594">
    <property type="entry name" value="HATPase_dom"/>
</dbReference>
<feature type="transmembrane region" description="Helical" evidence="9">
    <location>
        <begin position="20"/>
        <end position="43"/>
    </location>
</feature>
<dbReference type="OrthoDB" id="138378at2"/>
<evidence type="ECO:0000313" key="11">
    <source>
        <dbReference type="EMBL" id="PZD95264.1"/>
    </source>
</evidence>
<dbReference type="GO" id="GO:0000155">
    <property type="term" value="F:phosphorelay sensor kinase activity"/>
    <property type="evidence" value="ECO:0007669"/>
    <property type="project" value="InterPro"/>
</dbReference>
<keyword evidence="4" id="KW-0808">Transferase</keyword>
<keyword evidence="12" id="KW-1185">Reference proteome</keyword>
<dbReference type="PROSITE" id="PS50885">
    <property type="entry name" value="HAMP"/>
    <property type="match status" value="1"/>
</dbReference>
<dbReference type="InterPro" id="IPR010559">
    <property type="entry name" value="Sig_transdc_His_kin_internal"/>
</dbReference>
<feature type="transmembrane region" description="Helical" evidence="9">
    <location>
        <begin position="314"/>
        <end position="336"/>
    </location>
</feature>
<keyword evidence="2" id="KW-1003">Cell membrane</keyword>
<dbReference type="SUPFAM" id="SSF55874">
    <property type="entry name" value="ATPase domain of HSP90 chaperone/DNA topoisomerase II/histidine kinase"/>
    <property type="match status" value="1"/>
</dbReference>
<dbReference type="SMART" id="SM00387">
    <property type="entry name" value="HATPase_c"/>
    <property type="match status" value="1"/>
</dbReference>
<dbReference type="PANTHER" id="PTHR34220">
    <property type="entry name" value="SENSOR HISTIDINE KINASE YPDA"/>
    <property type="match status" value="1"/>
</dbReference>